<protein>
    <submittedName>
        <fullName evidence="2">Non-metastatic cells 2b.2, protein (NM23B) expressed in</fullName>
    </submittedName>
</protein>
<accession>A0A1A8PHA3</accession>
<evidence type="ECO:0000313" key="2">
    <source>
        <dbReference type="EMBL" id="SBR80780.1"/>
    </source>
</evidence>
<feature type="non-terminal residue" evidence="2">
    <location>
        <position position="1"/>
    </location>
</feature>
<reference evidence="2" key="1">
    <citation type="submission" date="2016-05" db="EMBL/GenBank/DDBJ databases">
        <authorList>
            <person name="Lavstsen T."/>
            <person name="Jespersen J.S."/>
        </authorList>
    </citation>
    <scope>NUCLEOTIDE SEQUENCE</scope>
    <source>
        <tissue evidence="2">Brain</tissue>
    </source>
</reference>
<reference evidence="2" key="2">
    <citation type="submission" date="2016-06" db="EMBL/GenBank/DDBJ databases">
        <title>The genome of a short-lived fish provides insights into sex chromosome evolution and the genetic control of aging.</title>
        <authorList>
            <person name="Reichwald K."/>
            <person name="Felder M."/>
            <person name="Petzold A."/>
            <person name="Koch P."/>
            <person name="Groth M."/>
            <person name="Platzer M."/>
        </authorList>
    </citation>
    <scope>NUCLEOTIDE SEQUENCE</scope>
    <source>
        <tissue evidence="2">Brain</tissue>
    </source>
</reference>
<name>A0A1A8PHA3_9TELE</name>
<feature type="region of interest" description="Disordered" evidence="1">
    <location>
        <begin position="32"/>
        <end position="60"/>
    </location>
</feature>
<feature type="compositionally biased region" description="Polar residues" evidence="1">
    <location>
        <begin position="45"/>
        <end position="60"/>
    </location>
</feature>
<organism evidence="2">
    <name type="scientific">Nothobranchius pienaari</name>
    <dbReference type="NCBI Taxonomy" id="704102"/>
    <lineage>
        <taxon>Eukaryota</taxon>
        <taxon>Metazoa</taxon>
        <taxon>Chordata</taxon>
        <taxon>Craniata</taxon>
        <taxon>Vertebrata</taxon>
        <taxon>Euteleostomi</taxon>
        <taxon>Actinopterygii</taxon>
        <taxon>Neopterygii</taxon>
        <taxon>Teleostei</taxon>
        <taxon>Neoteleostei</taxon>
        <taxon>Acanthomorphata</taxon>
        <taxon>Ovalentaria</taxon>
        <taxon>Atherinomorphae</taxon>
        <taxon>Cyprinodontiformes</taxon>
        <taxon>Nothobranchiidae</taxon>
        <taxon>Nothobranchius</taxon>
    </lineage>
</organism>
<sequence length="60" mass="6284">SVETCALTLAGTSSTAATPWITPSWRWTCGSNPRSLSTGPPALSPSFTSKLHLTGARQTH</sequence>
<proteinExistence type="predicted"/>
<dbReference type="AlphaFoldDB" id="A0A1A8PHA3"/>
<evidence type="ECO:0000256" key="1">
    <source>
        <dbReference type="SAM" id="MobiDB-lite"/>
    </source>
</evidence>
<gene>
    <name evidence="2" type="primary">NME2B.2</name>
</gene>
<dbReference type="EMBL" id="HAEG01008028">
    <property type="protein sequence ID" value="SBR80780.1"/>
    <property type="molecule type" value="Transcribed_RNA"/>
</dbReference>